<dbReference type="RefSeq" id="WP_013194125.1">
    <property type="nucleotide sequence ID" value="NC_014253.1"/>
</dbReference>
<name>D7E6T3_METEZ</name>
<dbReference type="STRING" id="644295.Metev_0651"/>
<protein>
    <submittedName>
        <fullName evidence="1">Uncharacterized protein</fullName>
    </submittedName>
</protein>
<keyword evidence="2" id="KW-1185">Reference proteome</keyword>
<dbReference type="HOGENOM" id="CLU_1514612_0_0_2"/>
<proteinExistence type="predicted"/>
<dbReference type="GeneID" id="9346273"/>
<reference evidence="1 2" key="1">
    <citation type="submission" date="2010-06" db="EMBL/GenBank/DDBJ databases">
        <title>Complete sequence chromosome of Methanohalobium evestigatum Z-7303.</title>
        <authorList>
            <consortium name="US DOE Joint Genome Institute"/>
            <person name="Lucas S."/>
            <person name="Copeland A."/>
            <person name="Lapidus A."/>
            <person name="Cheng J.-F."/>
            <person name="Bruce D."/>
            <person name="Goodwin L."/>
            <person name="Pitluck S."/>
            <person name="Saunders E."/>
            <person name="Detter J.C."/>
            <person name="Han C."/>
            <person name="Tapia R."/>
            <person name="Land M."/>
            <person name="Hauser L."/>
            <person name="Kyrpides N."/>
            <person name="Mikhailova N."/>
            <person name="Sieprawska-Lupa M."/>
            <person name="Whitman W.B."/>
            <person name="Anderson I."/>
            <person name="Woyke T."/>
        </authorList>
    </citation>
    <scope>NUCLEOTIDE SEQUENCE [LARGE SCALE GENOMIC DNA]</scope>
    <source>
        <strain evidence="2">ATCC BAA-1072 / DSM 3721 / NBRC 107634 / OCM 161 / Z-7303</strain>
    </source>
</reference>
<accession>D7E6T3</accession>
<dbReference type="KEGG" id="mev:Metev_0651"/>
<dbReference type="EMBL" id="CP002069">
    <property type="protein sequence ID" value="ADI73557.1"/>
    <property type="molecule type" value="Genomic_DNA"/>
</dbReference>
<dbReference type="AlphaFoldDB" id="D7E6T3"/>
<dbReference type="Proteomes" id="UP000000391">
    <property type="component" value="Chromosome"/>
</dbReference>
<evidence type="ECO:0000313" key="2">
    <source>
        <dbReference type="Proteomes" id="UP000000391"/>
    </source>
</evidence>
<organism evidence="1 2">
    <name type="scientific">Methanohalobium evestigatum (strain ATCC BAA-1072 / DSM 3721 / NBRC 107634 / OCM 161 / Z-7303)</name>
    <dbReference type="NCBI Taxonomy" id="644295"/>
    <lineage>
        <taxon>Archaea</taxon>
        <taxon>Methanobacteriati</taxon>
        <taxon>Methanobacteriota</taxon>
        <taxon>Stenosarchaea group</taxon>
        <taxon>Methanomicrobia</taxon>
        <taxon>Methanosarcinales</taxon>
        <taxon>Methanosarcinaceae</taxon>
        <taxon>Methanohalobium</taxon>
    </lineage>
</organism>
<evidence type="ECO:0000313" key="1">
    <source>
        <dbReference type="EMBL" id="ADI73557.1"/>
    </source>
</evidence>
<gene>
    <name evidence="1" type="ordered locus">Metev_0651</name>
</gene>
<sequence>MSVLPLLQEHLTYPFLLLEPPQTKGGNNKRDCMIYKSHSKSAAEEGDPGYDAPVYVSDTLTPYRLLGVSKLPAAETTGYHDSHLHVKGGDKAIPALKHPEIIGKELRHYHEFGNVLGIASKTLSGKDMDGYLIGGIWLVSNNWYPVGIGYHLGGIDTLIPSVKASLYKESCKNGLNN</sequence>